<reference evidence="17" key="1">
    <citation type="submission" date="2023-01" db="EMBL/GenBank/DDBJ databases">
        <title>Whole genome sequence of Paucibacter sp. S2-9 isolated from pond sediment.</title>
        <authorList>
            <person name="Jung J.Y."/>
        </authorList>
    </citation>
    <scope>NUCLEOTIDE SEQUENCE</scope>
    <source>
        <strain evidence="17">S2-9</strain>
    </source>
</reference>
<dbReference type="GO" id="GO:0016260">
    <property type="term" value="P:selenocysteine biosynthetic process"/>
    <property type="evidence" value="ECO:0007669"/>
    <property type="project" value="UniProtKB-UniRule"/>
</dbReference>
<feature type="binding site" evidence="12">
    <location>
        <position position="391"/>
    </location>
    <ligand>
        <name>L-serine</name>
        <dbReference type="ChEBI" id="CHEBI:33384"/>
    </ligand>
</feature>
<comment type="function">
    <text evidence="12">Catalyzes the attachment of serine to tRNA(Ser). Is also able to aminoacylate tRNA(Sec) with serine, to form the misacylated tRNA L-seryl-tRNA(Sec), which will be further converted into selenocysteinyl-tRNA(Sec).</text>
</comment>
<comment type="similarity">
    <text evidence="3 12">Belongs to the class-II aminoacyl-tRNA synthetase family. Type-1 seryl-tRNA synthetase subfamily.</text>
</comment>
<comment type="subcellular location">
    <subcellularLocation>
        <location evidence="1 12">Cytoplasm</location>
    </subcellularLocation>
</comment>
<dbReference type="HAMAP" id="MF_00176">
    <property type="entry name" value="Ser_tRNA_synth_type1"/>
    <property type="match status" value="1"/>
</dbReference>
<keyword evidence="9 12" id="KW-0030">Aminoacyl-tRNA synthetase</keyword>
<dbReference type="Gene3D" id="3.30.930.10">
    <property type="entry name" value="Bira Bifunctional Protein, Domain 2"/>
    <property type="match status" value="1"/>
</dbReference>
<keyword evidence="18" id="KW-1185">Reference proteome</keyword>
<dbReference type="InterPro" id="IPR002314">
    <property type="entry name" value="aa-tRNA-synt_IIb"/>
</dbReference>
<feature type="binding site" evidence="12">
    <location>
        <begin position="238"/>
        <end position="240"/>
    </location>
    <ligand>
        <name>L-serine</name>
        <dbReference type="ChEBI" id="CHEBI:33384"/>
    </ligand>
</feature>
<evidence type="ECO:0000259" key="16">
    <source>
        <dbReference type="PROSITE" id="PS50862"/>
    </source>
</evidence>
<feature type="binding site" evidence="12 13">
    <location>
        <position position="292"/>
    </location>
    <ligand>
        <name>L-serine</name>
        <dbReference type="ChEBI" id="CHEBI:33384"/>
    </ligand>
</feature>
<dbReference type="InterPro" id="IPR015866">
    <property type="entry name" value="Ser-tRNA-synth_1_N"/>
</dbReference>
<dbReference type="InterPro" id="IPR045864">
    <property type="entry name" value="aa-tRNA-synth_II/BPL/LPL"/>
</dbReference>
<dbReference type="Pfam" id="PF00587">
    <property type="entry name" value="tRNA-synt_2b"/>
    <property type="match status" value="1"/>
</dbReference>
<feature type="binding site" evidence="12 14">
    <location>
        <begin position="356"/>
        <end position="359"/>
    </location>
    <ligand>
        <name>ATP</name>
        <dbReference type="ChEBI" id="CHEBI:30616"/>
    </ligand>
</feature>
<keyword evidence="8 12" id="KW-0648">Protein biosynthesis</keyword>
<dbReference type="InterPro" id="IPR006195">
    <property type="entry name" value="aa-tRNA-synth_II"/>
</dbReference>
<dbReference type="KEGG" id="pais:PFX98_22895"/>
<feature type="binding site" evidence="13">
    <location>
        <position position="238"/>
    </location>
    <ligand>
        <name>L-serine</name>
        <dbReference type="ChEBI" id="CHEBI:33384"/>
    </ligand>
</feature>
<dbReference type="SUPFAM" id="SSF55681">
    <property type="entry name" value="Class II aaRS and biotin synthetases"/>
    <property type="match status" value="1"/>
</dbReference>
<protein>
    <recommendedName>
        <fullName evidence="12">Serine--tRNA ligase</fullName>
        <ecNumber evidence="12">6.1.1.11</ecNumber>
    </recommendedName>
    <alternativeName>
        <fullName evidence="12">Seryl-tRNA synthetase</fullName>
        <shortName evidence="12">SerRS</shortName>
    </alternativeName>
    <alternativeName>
        <fullName evidence="12">Seryl-tRNA(Ser/Sec) synthetase</fullName>
    </alternativeName>
</protein>
<dbReference type="PIRSF" id="PIRSF001529">
    <property type="entry name" value="Ser-tRNA-synth_IIa"/>
    <property type="match status" value="1"/>
</dbReference>
<evidence type="ECO:0000256" key="15">
    <source>
        <dbReference type="SAM" id="Coils"/>
    </source>
</evidence>
<dbReference type="GO" id="GO:0004828">
    <property type="term" value="F:serine-tRNA ligase activity"/>
    <property type="evidence" value="ECO:0007669"/>
    <property type="project" value="UniProtKB-UniRule"/>
</dbReference>
<dbReference type="NCBIfam" id="TIGR00414">
    <property type="entry name" value="serS"/>
    <property type="match status" value="1"/>
</dbReference>
<accession>A0AA95SVU1</accession>
<evidence type="ECO:0000256" key="6">
    <source>
        <dbReference type="ARBA" id="ARBA00022741"/>
    </source>
</evidence>
<dbReference type="PANTHER" id="PTHR43697:SF1">
    <property type="entry name" value="SERINE--TRNA LIGASE"/>
    <property type="match status" value="1"/>
</dbReference>
<evidence type="ECO:0000313" key="18">
    <source>
        <dbReference type="Proteomes" id="UP001177769"/>
    </source>
</evidence>
<keyword evidence="5 12" id="KW-0436">Ligase</keyword>
<dbReference type="GO" id="GO:0006434">
    <property type="term" value="P:seryl-tRNA aminoacylation"/>
    <property type="evidence" value="ECO:0007669"/>
    <property type="project" value="UniProtKB-UniRule"/>
</dbReference>
<name>A0AA95SVU1_9BURK</name>
<comment type="pathway">
    <text evidence="2 12">Aminoacyl-tRNA biosynthesis; selenocysteinyl-tRNA(Sec) biosynthesis; L-seryl-tRNA(Sec) from L-serine and tRNA(Sec): step 1/1.</text>
</comment>
<comment type="catalytic activity">
    <reaction evidence="10 12">
        <text>tRNA(Sec) + L-serine + ATP = L-seryl-tRNA(Sec) + AMP + diphosphate + H(+)</text>
        <dbReference type="Rhea" id="RHEA:42580"/>
        <dbReference type="Rhea" id="RHEA-COMP:9742"/>
        <dbReference type="Rhea" id="RHEA-COMP:10128"/>
        <dbReference type="ChEBI" id="CHEBI:15378"/>
        <dbReference type="ChEBI" id="CHEBI:30616"/>
        <dbReference type="ChEBI" id="CHEBI:33019"/>
        <dbReference type="ChEBI" id="CHEBI:33384"/>
        <dbReference type="ChEBI" id="CHEBI:78442"/>
        <dbReference type="ChEBI" id="CHEBI:78533"/>
        <dbReference type="ChEBI" id="CHEBI:456215"/>
        <dbReference type="EC" id="6.1.1.11"/>
    </reaction>
</comment>
<evidence type="ECO:0000313" key="17">
    <source>
        <dbReference type="EMBL" id="WIT11704.1"/>
    </source>
</evidence>
<dbReference type="Pfam" id="PF02403">
    <property type="entry name" value="Seryl_tRNA_N"/>
    <property type="match status" value="1"/>
</dbReference>
<keyword evidence="6 12" id="KW-0547">Nucleotide-binding</keyword>
<dbReference type="CDD" id="cd00770">
    <property type="entry name" value="SerRS_core"/>
    <property type="match status" value="1"/>
</dbReference>
<keyword evidence="15" id="KW-0175">Coiled coil</keyword>
<feature type="binding site" evidence="13">
    <location>
        <position position="269"/>
    </location>
    <ligand>
        <name>L-serine</name>
        <dbReference type="ChEBI" id="CHEBI:33384"/>
    </ligand>
</feature>
<evidence type="ECO:0000256" key="5">
    <source>
        <dbReference type="ARBA" id="ARBA00022598"/>
    </source>
</evidence>
<dbReference type="Gene3D" id="1.10.287.40">
    <property type="entry name" value="Serine-tRNA synthetase, tRNA binding domain"/>
    <property type="match status" value="1"/>
</dbReference>
<dbReference type="PROSITE" id="PS50862">
    <property type="entry name" value="AA_TRNA_LIGASE_II"/>
    <property type="match status" value="1"/>
</dbReference>
<feature type="domain" description="Aminoacyl-transfer RNA synthetases class-II family profile" evidence="16">
    <location>
        <begin position="173"/>
        <end position="416"/>
    </location>
</feature>
<evidence type="ECO:0000256" key="13">
    <source>
        <dbReference type="PIRSR" id="PIRSR001529-1"/>
    </source>
</evidence>
<dbReference type="EC" id="6.1.1.11" evidence="12"/>
<feature type="binding site" evidence="13">
    <location>
        <position position="389"/>
    </location>
    <ligand>
        <name>L-serine</name>
        <dbReference type="ChEBI" id="CHEBI:33384"/>
    </ligand>
</feature>
<evidence type="ECO:0000256" key="10">
    <source>
        <dbReference type="ARBA" id="ARBA00047929"/>
    </source>
</evidence>
<dbReference type="PRINTS" id="PR00981">
    <property type="entry name" value="TRNASYNTHSER"/>
</dbReference>
<evidence type="ECO:0000256" key="14">
    <source>
        <dbReference type="PIRSR" id="PIRSR001529-2"/>
    </source>
</evidence>
<dbReference type="RefSeq" id="WP_285232789.1">
    <property type="nucleotide sequence ID" value="NZ_CP116346.1"/>
</dbReference>
<keyword evidence="7 12" id="KW-0067">ATP-binding</keyword>
<dbReference type="PANTHER" id="PTHR43697">
    <property type="entry name" value="SERYL-TRNA SYNTHETASE"/>
    <property type="match status" value="1"/>
</dbReference>
<sequence length="431" mass="47661">MLDISLLRKDLDAVIARLNTRKNPQPFLDVARFGALEAERKGAQTRTEELQARRNSLSKQIGMLKGKGEDTSAVMAEVGGIGEELKAGAERLDAIQQELNAMLMGVPNLPHESVPAGGDESANVEVRRWGSPRSFDFEVKDHVDLGAPLGLDFDTGARLSGSRFAFLRGPAAKLHRALAQFMLNTQTDEHGYTECYTPYIVNREVLEGTGQLPKFKEDMFWVLRGGDEEQAEQYLISTSEISLTNSVREQMLDATQLPIKLTAHSPCFRSEAGSAGRDTRGMIRQHQFDKVEMVQITHPEQSYAALEEMVGHAEAILQKLGLPYRVVSLCSGDMGFTAAKTYDLEVWLPAQNTYREISSCSNCEAFQSRRMLTRFKNAQGKNELVHTLNGSGLAVGRTLVAVLENYQNADGSITVPEVLRPYLGGREILRG</sequence>
<keyword evidence="4 12" id="KW-0963">Cytoplasm</keyword>
<evidence type="ECO:0000256" key="7">
    <source>
        <dbReference type="ARBA" id="ARBA00022840"/>
    </source>
</evidence>
<dbReference type="InterPro" id="IPR042103">
    <property type="entry name" value="SerRS_1_N_sf"/>
</dbReference>
<feature type="coiled-coil region" evidence="15">
    <location>
        <begin position="33"/>
        <end position="60"/>
    </location>
</feature>
<comment type="caution">
    <text evidence="12">Lacks conserved residue(s) required for the propagation of feature annotation.</text>
</comment>
<proteinExistence type="inferred from homology"/>
<feature type="binding site" evidence="12 14">
    <location>
        <begin position="269"/>
        <end position="271"/>
    </location>
    <ligand>
        <name>ATP</name>
        <dbReference type="ChEBI" id="CHEBI:30616"/>
    </ligand>
</feature>
<evidence type="ECO:0000256" key="8">
    <source>
        <dbReference type="ARBA" id="ARBA00022917"/>
    </source>
</evidence>
<evidence type="ECO:0000256" key="12">
    <source>
        <dbReference type="HAMAP-Rule" id="MF_00176"/>
    </source>
</evidence>
<evidence type="ECO:0000256" key="2">
    <source>
        <dbReference type="ARBA" id="ARBA00005045"/>
    </source>
</evidence>
<dbReference type="GO" id="GO:0005737">
    <property type="term" value="C:cytoplasm"/>
    <property type="evidence" value="ECO:0007669"/>
    <property type="project" value="UniProtKB-SubCell"/>
</dbReference>
<dbReference type="InterPro" id="IPR010978">
    <property type="entry name" value="tRNA-bd_arm"/>
</dbReference>
<dbReference type="InterPro" id="IPR002317">
    <property type="entry name" value="Ser-tRNA-ligase_type_1"/>
</dbReference>
<evidence type="ECO:0000256" key="4">
    <source>
        <dbReference type="ARBA" id="ARBA00022490"/>
    </source>
</evidence>
<evidence type="ECO:0000256" key="9">
    <source>
        <dbReference type="ARBA" id="ARBA00023146"/>
    </source>
</evidence>
<evidence type="ECO:0000256" key="1">
    <source>
        <dbReference type="ARBA" id="ARBA00004496"/>
    </source>
</evidence>
<evidence type="ECO:0000256" key="11">
    <source>
        <dbReference type="ARBA" id="ARBA00048823"/>
    </source>
</evidence>
<dbReference type="GO" id="GO:0005524">
    <property type="term" value="F:ATP binding"/>
    <property type="evidence" value="ECO:0007669"/>
    <property type="project" value="UniProtKB-UniRule"/>
</dbReference>
<dbReference type="Proteomes" id="UP001177769">
    <property type="component" value="Chromosome"/>
</dbReference>
<comment type="domain">
    <text evidence="12">Consists of two distinct domains, a catalytic core and a N-terminal extension that is involved in tRNA binding.</text>
</comment>
<dbReference type="SUPFAM" id="SSF46589">
    <property type="entry name" value="tRNA-binding arm"/>
    <property type="match status" value="1"/>
</dbReference>
<comment type="subunit">
    <text evidence="12">Homodimer. The tRNA molecule binds across the dimer.</text>
</comment>
<comment type="catalytic activity">
    <reaction evidence="11 12">
        <text>tRNA(Ser) + L-serine + ATP = L-seryl-tRNA(Ser) + AMP + diphosphate + H(+)</text>
        <dbReference type="Rhea" id="RHEA:12292"/>
        <dbReference type="Rhea" id="RHEA-COMP:9669"/>
        <dbReference type="Rhea" id="RHEA-COMP:9703"/>
        <dbReference type="ChEBI" id="CHEBI:15378"/>
        <dbReference type="ChEBI" id="CHEBI:30616"/>
        <dbReference type="ChEBI" id="CHEBI:33019"/>
        <dbReference type="ChEBI" id="CHEBI:33384"/>
        <dbReference type="ChEBI" id="CHEBI:78442"/>
        <dbReference type="ChEBI" id="CHEBI:78533"/>
        <dbReference type="ChEBI" id="CHEBI:456215"/>
        <dbReference type="EC" id="6.1.1.11"/>
    </reaction>
</comment>
<evidence type="ECO:0000256" key="3">
    <source>
        <dbReference type="ARBA" id="ARBA00010728"/>
    </source>
</evidence>
<dbReference type="InterPro" id="IPR033729">
    <property type="entry name" value="SerRS_core"/>
</dbReference>
<organism evidence="17 18">
    <name type="scientific">Paucibacter sediminis</name>
    <dbReference type="NCBI Taxonomy" id="3019553"/>
    <lineage>
        <taxon>Bacteria</taxon>
        <taxon>Pseudomonadati</taxon>
        <taxon>Pseudomonadota</taxon>
        <taxon>Betaproteobacteria</taxon>
        <taxon>Burkholderiales</taxon>
        <taxon>Sphaerotilaceae</taxon>
        <taxon>Roseateles</taxon>
    </lineage>
</organism>
<dbReference type="AlphaFoldDB" id="A0AA95SVU1"/>
<gene>
    <name evidence="12 17" type="primary">serS</name>
    <name evidence="17" type="ORF">PFX98_22895</name>
</gene>
<dbReference type="EMBL" id="CP116346">
    <property type="protein sequence ID" value="WIT11704.1"/>
    <property type="molecule type" value="Genomic_DNA"/>
</dbReference>